<dbReference type="EMBL" id="GAIX01011664">
    <property type="protein sequence ID" value="JAA80896.1"/>
    <property type="molecule type" value="Transcribed_RNA"/>
</dbReference>
<dbReference type="AlphaFoldDB" id="S4NQ66"/>
<feature type="non-terminal residue" evidence="1">
    <location>
        <position position="1"/>
    </location>
</feature>
<name>S4NQ66_9NEOP</name>
<sequence length="92" mass="10593">GGLLRRRRERGVFSIATDHSAVPSRPLSRYCTTIKSSRNSCHHQATLRIKCRCLIKYGCRHAYITTITVIFVQTFSSTINHLMQYRIVVVIK</sequence>
<reference evidence="1" key="1">
    <citation type="journal article" date="2013" name="BMC Genomics">
        <title>Unscrambling butterfly oogenesis.</title>
        <authorList>
            <person name="Carter J.M."/>
            <person name="Baker S.C."/>
            <person name="Pink R."/>
            <person name="Carter D.R."/>
            <person name="Collins A."/>
            <person name="Tomlin J."/>
            <person name="Gibbs M."/>
            <person name="Breuker C.J."/>
        </authorList>
    </citation>
    <scope>NUCLEOTIDE SEQUENCE</scope>
    <source>
        <tissue evidence="1">Ovary</tissue>
    </source>
</reference>
<reference evidence="1" key="2">
    <citation type="submission" date="2013-05" db="EMBL/GenBank/DDBJ databases">
        <authorList>
            <person name="Carter J.-M."/>
            <person name="Baker S.C."/>
            <person name="Pink R."/>
            <person name="Carter D.R.F."/>
            <person name="Collins A."/>
            <person name="Tomlin J."/>
            <person name="Gibbs M."/>
            <person name="Breuker C.J."/>
        </authorList>
    </citation>
    <scope>NUCLEOTIDE SEQUENCE</scope>
    <source>
        <tissue evidence="1">Ovary</tissue>
    </source>
</reference>
<proteinExistence type="predicted"/>
<accession>S4NQ66</accession>
<evidence type="ECO:0000313" key="1">
    <source>
        <dbReference type="EMBL" id="JAA80896.1"/>
    </source>
</evidence>
<protein>
    <submittedName>
        <fullName evidence="1">Death-inducer obliterator 1</fullName>
    </submittedName>
</protein>
<organism evidence="1">
    <name type="scientific">Pararge aegeria</name>
    <name type="common">speckled wood butterfly</name>
    <dbReference type="NCBI Taxonomy" id="116150"/>
    <lineage>
        <taxon>Eukaryota</taxon>
        <taxon>Metazoa</taxon>
        <taxon>Ecdysozoa</taxon>
        <taxon>Arthropoda</taxon>
        <taxon>Hexapoda</taxon>
        <taxon>Insecta</taxon>
        <taxon>Pterygota</taxon>
        <taxon>Neoptera</taxon>
        <taxon>Endopterygota</taxon>
        <taxon>Lepidoptera</taxon>
        <taxon>Glossata</taxon>
        <taxon>Ditrysia</taxon>
        <taxon>Papilionoidea</taxon>
        <taxon>Nymphalidae</taxon>
        <taxon>Satyrinae</taxon>
        <taxon>Satyrini</taxon>
        <taxon>Parargina</taxon>
        <taxon>Pararge</taxon>
    </lineage>
</organism>